<dbReference type="PANTHER" id="PTHR23416:SF78">
    <property type="entry name" value="LIPOPOLYSACCHARIDE BIOSYNTHESIS O-ACETYL TRANSFERASE WBBJ-RELATED"/>
    <property type="match status" value="1"/>
</dbReference>
<keyword evidence="2" id="KW-1185">Reference proteome</keyword>
<dbReference type="InterPro" id="IPR051159">
    <property type="entry name" value="Hexapeptide_acetyltransf"/>
</dbReference>
<dbReference type="PANTHER" id="PTHR23416">
    <property type="entry name" value="SIALIC ACID SYNTHASE-RELATED"/>
    <property type="match status" value="1"/>
</dbReference>
<protein>
    <submittedName>
        <fullName evidence="1">Transferase hexapeptide (Six repeat-containing protein)</fullName>
    </submittedName>
</protein>
<dbReference type="STRING" id="261392.SAMN02745149_01618"/>
<name>A0A1T4LIL4_TREPO</name>
<dbReference type="Pfam" id="PF00132">
    <property type="entry name" value="Hexapep"/>
    <property type="match status" value="1"/>
</dbReference>
<dbReference type="SUPFAM" id="SSF51161">
    <property type="entry name" value="Trimeric LpxA-like enzymes"/>
    <property type="match status" value="1"/>
</dbReference>
<sequence length="183" mass="20473">MLIILRVINRLKEFSFLLFAKVRYGNRFLIGRNVRFHKGASLVMDDKSRFSVGNSFFARDYFYIRIENGNVEIGDNVFFNNFCSVNSVGGGILIGDNCIFGENVRLYDHNHNYMDENSPIRKQGFSSGKIFIGENVWIGSNVTILKDVSIGSNCVIGAGSVVFRNIPDNSILLSNGTIKAKKG</sequence>
<dbReference type="Proteomes" id="UP000190423">
    <property type="component" value="Unassembled WGS sequence"/>
</dbReference>
<evidence type="ECO:0000313" key="2">
    <source>
        <dbReference type="Proteomes" id="UP000190423"/>
    </source>
</evidence>
<dbReference type="RefSeq" id="WP_078933518.1">
    <property type="nucleotide sequence ID" value="NZ_FUWG01000011.1"/>
</dbReference>
<dbReference type="InterPro" id="IPR001451">
    <property type="entry name" value="Hexapep"/>
</dbReference>
<dbReference type="GO" id="GO:0016740">
    <property type="term" value="F:transferase activity"/>
    <property type="evidence" value="ECO:0007669"/>
    <property type="project" value="UniProtKB-KW"/>
</dbReference>
<gene>
    <name evidence="1" type="ORF">SAMN02745149_01618</name>
</gene>
<reference evidence="1 2" key="1">
    <citation type="submission" date="2017-02" db="EMBL/GenBank/DDBJ databases">
        <authorList>
            <person name="Peterson S.W."/>
        </authorList>
    </citation>
    <scope>NUCLEOTIDE SEQUENCE [LARGE SCALE GENOMIC DNA]</scope>
    <source>
        <strain evidence="1 2">ATCC BAA-908</strain>
    </source>
</reference>
<accession>A0A1T4LIL4</accession>
<dbReference type="Gene3D" id="2.160.10.10">
    <property type="entry name" value="Hexapeptide repeat proteins"/>
    <property type="match status" value="1"/>
</dbReference>
<dbReference type="InterPro" id="IPR011004">
    <property type="entry name" value="Trimer_LpxA-like_sf"/>
</dbReference>
<evidence type="ECO:0000313" key="1">
    <source>
        <dbReference type="EMBL" id="SJZ54602.1"/>
    </source>
</evidence>
<organism evidence="1 2">
    <name type="scientific">Treponema porcinum</name>
    <dbReference type="NCBI Taxonomy" id="261392"/>
    <lineage>
        <taxon>Bacteria</taxon>
        <taxon>Pseudomonadati</taxon>
        <taxon>Spirochaetota</taxon>
        <taxon>Spirochaetia</taxon>
        <taxon>Spirochaetales</taxon>
        <taxon>Treponemataceae</taxon>
        <taxon>Treponema</taxon>
    </lineage>
</organism>
<dbReference type="EMBL" id="FUWG01000011">
    <property type="protein sequence ID" value="SJZ54602.1"/>
    <property type="molecule type" value="Genomic_DNA"/>
</dbReference>
<dbReference type="CDD" id="cd04647">
    <property type="entry name" value="LbH_MAT_like"/>
    <property type="match status" value="1"/>
</dbReference>
<dbReference type="AlphaFoldDB" id="A0A1T4LIL4"/>
<keyword evidence="1" id="KW-0808">Transferase</keyword>
<proteinExistence type="predicted"/>
<dbReference type="GeneID" id="78316901"/>